<dbReference type="GO" id="GO:0005737">
    <property type="term" value="C:cytoplasm"/>
    <property type="evidence" value="ECO:0007669"/>
    <property type="project" value="TreeGrafter"/>
</dbReference>
<accession>A0A0A1XED8</accession>
<dbReference type="PROSITE" id="PS00674">
    <property type="entry name" value="AAA"/>
    <property type="match status" value="1"/>
</dbReference>
<keyword evidence="3" id="KW-0067">ATP-binding</keyword>
<dbReference type="FunFam" id="1.10.8.60:FF:000069">
    <property type="entry name" value="spermatogenesis-associated protein 5 isoform X1"/>
    <property type="match status" value="1"/>
</dbReference>
<dbReference type="EMBL" id="GBXI01009739">
    <property type="protein sequence ID" value="JAD04553.1"/>
    <property type="molecule type" value="Transcribed_RNA"/>
</dbReference>
<dbReference type="Gene3D" id="3.40.50.300">
    <property type="entry name" value="P-loop containing nucleotide triphosphate hydrolases"/>
    <property type="match status" value="2"/>
</dbReference>
<feature type="non-terminal residue" evidence="6">
    <location>
        <position position="1"/>
    </location>
</feature>
<dbReference type="InterPro" id="IPR003593">
    <property type="entry name" value="AAA+_ATPase"/>
</dbReference>
<evidence type="ECO:0000313" key="5">
    <source>
        <dbReference type="EMBL" id="JAD04553.1"/>
    </source>
</evidence>
<dbReference type="InterPro" id="IPR027417">
    <property type="entry name" value="P-loop_NTPase"/>
</dbReference>
<evidence type="ECO:0000256" key="1">
    <source>
        <dbReference type="ARBA" id="ARBA00022737"/>
    </source>
</evidence>
<sequence>FVNKFTLEFKQMPPKSSNKKSTAKAATWYHCEVCDVHITSKDRETHEKYCPIKVDSTEPLEYIHQNKLYTVGVEKRTFNIEQLQDVSTKYLNNLVFISEGAMKLTNLYIGQRVLIRPVDATESDGLVRLVWPIPERFLTTIFVSEEDYSHYWSEFREKILKITALPAGCVSVAKSVFLRLTHVSGETTELVESQLKDVERLLKFELKKLHFTNGSRIFMDFFNKELTLQVASWRSFLGEPGVKTDEMSLTETFENLTLKSEAAPKFFEITLATKINIERAKPTENEESTSQINCTKKTDIGGLDKQIEIIEEAMDIALGLKNVPAGVKVSRGFLLHGPTGCGKSLICEAMCSAIQEKTAKSDKADIIRINTSELFSKFLGETEKNLRANFDKAFDNYPRPTLIIIEDVHNLCPKYETNEMSKRVGAAFLSILDMLNTRKNEAQRTFLLATTSQIETLNPNARRCGRLDSEIEIGVPTPKQRAAIIHCLIRKIVHTLSPDDINAVAQVLHGFVGADIANLIYAAALRALKDDNRALNVNDVHASLTHIKPSAMREVLIENPNVHWADIGGQADLKLKLKQAIEWPLLHPEKFERLGLKPPRGILMFGPPGCSKTMIAKALATESQLNFLSIKGPELFSMWVGESERAVREVFRKARQVSPSIVFFDEIDAIGGERSDGGSSSGTSVKERVLTQLLTEIDGVEALENVTIVAATNRPDMIDKALLRPGRFDRIVYVGLPNAEARQEIFRIKLLPMPLAADVDINLLVQRTEGYSGAEIQAVCQEAALKCLEDSFDAENVSWLHFEYALNAVQPRTSPELLRLYDEYNKQS</sequence>
<dbReference type="SMART" id="SM00382">
    <property type="entry name" value="AAA"/>
    <property type="match status" value="2"/>
</dbReference>
<protein>
    <submittedName>
        <fullName evidence="6">Spermatogenesis-associated protein 5</fullName>
    </submittedName>
</protein>
<evidence type="ECO:0000259" key="4">
    <source>
        <dbReference type="SMART" id="SM00382"/>
    </source>
</evidence>
<reference evidence="6" key="1">
    <citation type="submission" date="2014-11" db="EMBL/GenBank/DDBJ databases">
        <authorList>
            <person name="Geib S."/>
        </authorList>
    </citation>
    <scope>NUCLEOTIDE SEQUENCE</scope>
</reference>
<dbReference type="Gene3D" id="1.10.8.60">
    <property type="match status" value="2"/>
</dbReference>
<keyword evidence="1" id="KW-0677">Repeat</keyword>
<feature type="domain" description="AAA+ ATPase" evidence="4">
    <location>
        <begin position="329"/>
        <end position="477"/>
    </location>
</feature>
<dbReference type="CDD" id="cd19511">
    <property type="entry name" value="RecA-like_CDC48_r2-like"/>
    <property type="match status" value="1"/>
</dbReference>
<dbReference type="InterPro" id="IPR003959">
    <property type="entry name" value="ATPase_AAA_core"/>
</dbReference>
<evidence type="ECO:0000313" key="6">
    <source>
        <dbReference type="EMBL" id="JAD08853.1"/>
    </source>
</evidence>
<feature type="domain" description="AAA+ ATPase" evidence="4">
    <location>
        <begin position="598"/>
        <end position="738"/>
    </location>
</feature>
<dbReference type="PANTHER" id="PTHR23077:SF27">
    <property type="entry name" value="ATPASE FAMILY GENE 2 PROTEIN HOMOLOG A"/>
    <property type="match status" value="1"/>
</dbReference>
<dbReference type="AlphaFoldDB" id="A0A0A1XED8"/>
<evidence type="ECO:0000256" key="3">
    <source>
        <dbReference type="ARBA" id="ARBA00022840"/>
    </source>
</evidence>
<evidence type="ECO:0000256" key="2">
    <source>
        <dbReference type="ARBA" id="ARBA00022741"/>
    </source>
</evidence>
<keyword evidence="2" id="KW-0547">Nucleotide-binding</keyword>
<dbReference type="Pfam" id="PF00004">
    <property type="entry name" value="AAA"/>
    <property type="match status" value="2"/>
</dbReference>
<dbReference type="SUPFAM" id="SSF52540">
    <property type="entry name" value="P-loop containing nucleoside triphosphate hydrolases"/>
    <property type="match status" value="2"/>
</dbReference>
<dbReference type="InterPro" id="IPR041569">
    <property type="entry name" value="AAA_lid_3"/>
</dbReference>
<dbReference type="FunFam" id="3.40.50.300:FF:001602">
    <property type="entry name" value="Cell division cycle protein-like protein"/>
    <property type="match status" value="1"/>
</dbReference>
<dbReference type="EMBL" id="GBXI01005439">
    <property type="protein sequence ID" value="JAD08853.1"/>
    <property type="molecule type" value="Transcribed_RNA"/>
</dbReference>
<dbReference type="GO" id="GO:0016887">
    <property type="term" value="F:ATP hydrolysis activity"/>
    <property type="evidence" value="ECO:0007669"/>
    <property type="project" value="InterPro"/>
</dbReference>
<reference evidence="6" key="2">
    <citation type="journal article" date="2015" name="Gigascience">
        <title>Reconstructing a comprehensive transcriptome assembly of a white-pupal translocated strain of the pest fruit fly Bactrocera cucurbitae.</title>
        <authorList>
            <person name="Sim S.B."/>
            <person name="Calla B."/>
            <person name="Hall B."/>
            <person name="DeRego T."/>
            <person name="Geib S.M."/>
        </authorList>
    </citation>
    <scope>NUCLEOTIDE SEQUENCE</scope>
</reference>
<dbReference type="InterPro" id="IPR003960">
    <property type="entry name" value="ATPase_AAA_CS"/>
</dbReference>
<dbReference type="FunFam" id="3.40.50.300:FF:000661">
    <property type="entry name" value="calmodulin-interacting protein 111 isoform X1"/>
    <property type="match status" value="1"/>
</dbReference>
<organism evidence="6">
    <name type="scientific">Zeugodacus cucurbitae</name>
    <name type="common">Melon fruit fly</name>
    <name type="synonym">Bactrocera cucurbitae</name>
    <dbReference type="NCBI Taxonomy" id="28588"/>
    <lineage>
        <taxon>Eukaryota</taxon>
        <taxon>Metazoa</taxon>
        <taxon>Ecdysozoa</taxon>
        <taxon>Arthropoda</taxon>
        <taxon>Hexapoda</taxon>
        <taxon>Insecta</taxon>
        <taxon>Pterygota</taxon>
        <taxon>Neoptera</taxon>
        <taxon>Endopterygota</taxon>
        <taxon>Diptera</taxon>
        <taxon>Brachycera</taxon>
        <taxon>Muscomorpha</taxon>
        <taxon>Tephritoidea</taxon>
        <taxon>Tephritidae</taxon>
        <taxon>Zeugodacus</taxon>
        <taxon>Zeugodacus</taxon>
    </lineage>
</organism>
<dbReference type="InterPro" id="IPR050168">
    <property type="entry name" value="AAA_ATPase_domain"/>
</dbReference>
<name>A0A0A1XED8_ZEUCU</name>
<proteinExistence type="predicted"/>
<dbReference type="GO" id="GO:0005524">
    <property type="term" value="F:ATP binding"/>
    <property type="evidence" value="ECO:0007669"/>
    <property type="project" value="UniProtKB-KW"/>
</dbReference>
<dbReference type="Pfam" id="PF17862">
    <property type="entry name" value="AAA_lid_3"/>
    <property type="match status" value="2"/>
</dbReference>
<dbReference type="PANTHER" id="PTHR23077">
    <property type="entry name" value="AAA-FAMILY ATPASE"/>
    <property type="match status" value="1"/>
</dbReference>
<gene>
    <name evidence="6" type="primary">Spata5_1</name>
    <name evidence="5" type="synonym">Spata5_2</name>
    <name evidence="5" type="ORF">g.41320</name>
    <name evidence="6" type="ORF">g.41341</name>
</gene>